<dbReference type="SUPFAM" id="SSF54427">
    <property type="entry name" value="NTF2-like"/>
    <property type="match status" value="1"/>
</dbReference>
<gene>
    <name evidence="1" type="ORF">JMJ55_03150</name>
</gene>
<accession>A0ABS1UXV7</accession>
<dbReference type="EMBL" id="JAEUXJ010000001">
    <property type="protein sequence ID" value="MBL6454306.1"/>
    <property type="molecule type" value="Genomic_DNA"/>
</dbReference>
<dbReference type="InterPro" id="IPR032710">
    <property type="entry name" value="NTF2-like_dom_sf"/>
</dbReference>
<dbReference type="Pfam" id="PF07366">
    <property type="entry name" value="SnoaL"/>
    <property type="match status" value="1"/>
</dbReference>
<sequence>MTRDDIRRLIEDLHRLWSGGDLADVPRIYAARFAAHMPKGWGAGAPSRDGHAGIAGAILRLRAAFPDWREEVEDLVIEGDRAAVRYVSTATHTGAPFLGAAASGARIRVDEMSIFRIEAGLVAEQWCLNDDLAFEKQLRAGAAGGV</sequence>
<comment type="caution">
    <text evidence="1">The sequence shown here is derived from an EMBL/GenBank/DDBJ whole genome shotgun (WGS) entry which is preliminary data.</text>
</comment>
<dbReference type="Gene3D" id="3.10.450.50">
    <property type="match status" value="1"/>
</dbReference>
<dbReference type="Proteomes" id="UP000606490">
    <property type="component" value="Unassembled WGS sequence"/>
</dbReference>
<evidence type="ECO:0000313" key="2">
    <source>
        <dbReference type="Proteomes" id="UP000606490"/>
    </source>
</evidence>
<dbReference type="InterPro" id="IPR009959">
    <property type="entry name" value="Cyclase_SnoaL-like"/>
</dbReference>
<dbReference type="RefSeq" id="WP_202824019.1">
    <property type="nucleotide sequence ID" value="NZ_JAEUXJ010000001.1"/>
</dbReference>
<keyword evidence="2" id="KW-1185">Reference proteome</keyword>
<name>A0ABS1UXV7_9PROT</name>
<proteinExistence type="predicted"/>
<protein>
    <submittedName>
        <fullName evidence="1">Ester cyclase</fullName>
    </submittedName>
</protein>
<reference evidence="1 2" key="1">
    <citation type="submission" date="2021-01" db="EMBL/GenBank/DDBJ databases">
        <title>Belnapia mucosa sp. nov. and Belnapia arida sp. nov., isolated from the Tabernas Desert (Almeria, Spain).</title>
        <authorList>
            <person name="Molina-Menor E."/>
            <person name="Vidal-Verdu A."/>
            <person name="Calonge A."/>
            <person name="Satari L."/>
            <person name="Pereto Magraner J."/>
            <person name="Porcar Miralles M."/>
        </authorList>
    </citation>
    <scope>NUCLEOTIDE SEQUENCE [LARGE SCALE GENOMIC DNA]</scope>
    <source>
        <strain evidence="1 2">T6</strain>
    </source>
</reference>
<evidence type="ECO:0000313" key="1">
    <source>
        <dbReference type="EMBL" id="MBL6454306.1"/>
    </source>
</evidence>
<organism evidence="1 2">
    <name type="scientific">Belnapia mucosa</name>
    <dbReference type="NCBI Taxonomy" id="2804532"/>
    <lineage>
        <taxon>Bacteria</taxon>
        <taxon>Pseudomonadati</taxon>
        <taxon>Pseudomonadota</taxon>
        <taxon>Alphaproteobacteria</taxon>
        <taxon>Acetobacterales</taxon>
        <taxon>Roseomonadaceae</taxon>
        <taxon>Belnapia</taxon>
    </lineage>
</organism>